<gene>
    <name evidence="6" type="ORF">GPM918_LOCUS24594</name>
    <name evidence="7" type="ORF">SRO942_LOCUS24600</name>
</gene>
<evidence type="ECO:0000256" key="5">
    <source>
        <dbReference type="SAM" id="Phobius"/>
    </source>
</evidence>
<dbReference type="PANTHER" id="PTHR24064">
    <property type="entry name" value="SOLUTE CARRIER FAMILY 22 MEMBER"/>
    <property type="match status" value="1"/>
</dbReference>
<sequence length="399" mass="45762">MTIGVPDFVVYTWSFAAATPSFRCKLYENDNVYDTNVTVLFNRSQPDEAYCKTHMKISVKECQRCYMKTKSSRGTVEIEACENYVFDRTYHDYTLVEELTHLSTNVVMLRYGRRPIISICLLLTACSGFICAFFPQKVKFGFWPSYLAYTLGRFILACTTRGIGVTGFVLATELVGPKNKFLAAIIIHYCFPLGQLILVGFAYFIREWRRLTLTLSIFTIPLIFLYFPLPESVRWMLSKGQYQRAEKVLRKTARINGRSFDEEAFQRMKAEQEKNTGSWGFDPYLSFTISACVEILSYLVLHLILNRIGRKLPYFTAAFCFALVALLTIPIQNSQNERILTFIMNVLLKFFASGSYGIIYIYANELFPTRIRNTGMGMCSMIARKWIGAIVGTTSNDML</sequence>
<protein>
    <submittedName>
        <fullName evidence="6">Uncharacterized protein</fullName>
    </submittedName>
</protein>
<keyword evidence="2 5" id="KW-0812">Transmembrane</keyword>
<feature type="transmembrane region" description="Helical" evidence="5">
    <location>
        <begin position="284"/>
        <end position="305"/>
    </location>
</feature>
<organism evidence="6 8">
    <name type="scientific">Didymodactylos carnosus</name>
    <dbReference type="NCBI Taxonomy" id="1234261"/>
    <lineage>
        <taxon>Eukaryota</taxon>
        <taxon>Metazoa</taxon>
        <taxon>Spiralia</taxon>
        <taxon>Gnathifera</taxon>
        <taxon>Rotifera</taxon>
        <taxon>Eurotatoria</taxon>
        <taxon>Bdelloidea</taxon>
        <taxon>Philodinida</taxon>
        <taxon>Philodinidae</taxon>
        <taxon>Didymodactylos</taxon>
    </lineage>
</organism>
<evidence type="ECO:0000313" key="6">
    <source>
        <dbReference type="EMBL" id="CAF1219092.1"/>
    </source>
</evidence>
<proteinExistence type="predicted"/>
<dbReference type="Pfam" id="PF00083">
    <property type="entry name" value="Sugar_tr"/>
    <property type="match status" value="2"/>
</dbReference>
<feature type="transmembrane region" description="Helical" evidence="5">
    <location>
        <begin position="146"/>
        <end position="169"/>
    </location>
</feature>
<feature type="transmembrane region" description="Helical" evidence="5">
    <location>
        <begin position="312"/>
        <end position="333"/>
    </location>
</feature>
<evidence type="ECO:0000256" key="3">
    <source>
        <dbReference type="ARBA" id="ARBA00022989"/>
    </source>
</evidence>
<dbReference type="GO" id="GO:0016020">
    <property type="term" value="C:membrane"/>
    <property type="evidence" value="ECO:0007669"/>
    <property type="project" value="UniProtKB-SubCell"/>
</dbReference>
<dbReference type="Gene3D" id="1.20.1250.20">
    <property type="entry name" value="MFS general substrate transporter like domains"/>
    <property type="match status" value="2"/>
</dbReference>
<dbReference type="EMBL" id="CAJNOQ010009230">
    <property type="protein sequence ID" value="CAF1219092.1"/>
    <property type="molecule type" value="Genomic_DNA"/>
</dbReference>
<comment type="subcellular location">
    <subcellularLocation>
        <location evidence="1">Membrane</location>
        <topology evidence="1">Multi-pass membrane protein</topology>
    </subcellularLocation>
</comment>
<evidence type="ECO:0000256" key="2">
    <source>
        <dbReference type="ARBA" id="ARBA00022692"/>
    </source>
</evidence>
<evidence type="ECO:0000313" key="7">
    <source>
        <dbReference type="EMBL" id="CAF3982656.1"/>
    </source>
</evidence>
<dbReference type="OrthoDB" id="2261376at2759"/>
<feature type="transmembrane region" description="Helical" evidence="5">
    <location>
        <begin position="211"/>
        <end position="229"/>
    </location>
</feature>
<evidence type="ECO:0000256" key="4">
    <source>
        <dbReference type="ARBA" id="ARBA00023136"/>
    </source>
</evidence>
<keyword evidence="4 5" id="KW-0472">Membrane</keyword>
<dbReference type="SUPFAM" id="SSF103473">
    <property type="entry name" value="MFS general substrate transporter"/>
    <property type="match status" value="1"/>
</dbReference>
<feature type="transmembrane region" description="Helical" evidence="5">
    <location>
        <begin position="116"/>
        <end position="134"/>
    </location>
</feature>
<keyword evidence="8" id="KW-1185">Reference proteome</keyword>
<dbReference type="GO" id="GO:0022857">
    <property type="term" value="F:transmembrane transporter activity"/>
    <property type="evidence" value="ECO:0007669"/>
    <property type="project" value="InterPro"/>
</dbReference>
<reference evidence="6" key="1">
    <citation type="submission" date="2021-02" db="EMBL/GenBank/DDBJ databases">
        <authorList>
            <person name="Nowell W R."/>
        </authorList>
    </citation>
    <scope>NUCLEOTIDE SEQUENCE</scope>
</reference>
<dbReference type="AlphaFoldDB" id="A0A814XQL8"/>
<accession>A0A814XQL8</accession>
<evidence type="ECO:0000313" key="8">
    <source>
        <dbReference type="Proteomes" id="UP000663829"/>
    </source>
</evidence>
<dbReference type="InterPro" id="IPR005828">
    <property type="entry name" value="MFS_sugar_transport-like"/>
</dbReference>
<feature type="transmembrane region" description="Helical" evidence="5">
    <location>
        <begin position="181"/>
        <end position="204"/>
    </location>
</feature>
<name>A0A814XQL8_9BILA</name>
<dbReference type="InterPro" id="IPR036259">
    <property type="entry name" value="MFS_trans_sf"/>
</dbReference>
<feature type="transmembrane region" description="Helical" evidence="5">
    <location>
        <begin position="339"/>
        <end position="363"/>
    </location>
</feature>
<dbReference type="EMBL" id="CAJOBC010009235">
    <property type="protein sequence ID" value="CAF3982656.1"/>
    <property type="molecule type" value="Genomic_DNA"/>
</dbReference>
<dbReference type="Proteomes" id="UP000663829">
    <property type="component" value="Unassembled WGS sequence"/>
</dbReference>
<comment type="caution">
    <text evidence="6">The sequence shown here is derived from an EMBL/GenBank/DDBJ whole genome shotgun (WGS) entry which is preliminary data.</text>
</comment>
<dbReference type="Proteomes" id="UP000681722">
    <property type="component" value="Unassembled WGS sequence"/>
</dbReference>
<evidence type="ECO:0000256" key="1">
    <source>
        <dbReference type="ARBA" id="ARBA00004141"/>
    </source>
</evidence>
<keyword evidence="3 5" id="KW-1133">Transmembrane helix</keyword>